<reference evidence="2 3" key="1">
    <citation type="submission" date="2024-02" db="EMBL/GenBank/DDBJ databases">
        <title>De novo assembly and annotation of 12 fungi associated with fruit tree decline syndrome in Ontario, Canada.</title>
        <authorList>
            <person name="Sulman M."/>
            <person name="Ellouze W."/>
            <person name="Ilyukhin E."/>
        </authorList>
    </citation>
    <scope>NUCLEOTIDE SEQUENCE [LARGE SCALE GENOMIC DNA]</scope>
    <source>
        <strain evidence="2 3">M42-189</strain>
    </source>
</reference>
<evidence type="ECO:0000313" key="2">
    <source>
        <dbReference type="EMBL" id="KAL1593959.1"/>
    </source>
</evidence>
<comment type="caution">
    <text evidence="2">The sequence shown here is derived from an EMBL/GenBank/DDBJ whole genome shotgun (WGS) entry which is preliminary data.</text>
</comment>
<dbReference type="EMBL" id="JAKJXO020000018">
    <property type="protein sequence ID" value="KAL1593959.1"/>
    <property type="molecule type" value="Genomic_DNA"/>
</dbReference>
<evidence type="ECO:0000256" key="1">
    <source>
        <dbReference type="SAM" id="MobiDB-lite"/>
    </source>
</evidence>
<sequence>MTPKKGNAAAGSKRKADTSTPKGSHKAARQTTIEESLAGDNTEDPPSNPDVETGMKENPGEDGDEKQDEEPAKPDTGPKGEPARAEDTNENSGGDDTKQTEPNDDPVQESSEREKNIASNILEKGIVYFFTRNRVNIEDSDGLNDLQRT</sequence>
<gene>
    <name evidence="2" type="ORF">SLS60_010693</name>
</gene>
<organism evidence="2 3">
    <name type="scientific">Paraconiothyrium brasiliense</name>
    <dbReference type="NCBI Taxonomy" id="300254"/>
    <lineage>
        <taxon>Eukaryota</taxon>
        <taxon>Fungi</taxon>
        <taxon>Dikarya</taxon>
        <taxon>Ascomycota</taxon>
        <taxon>Pezizomycotina</taxon>
        <taxon>Dothideomycetes</taxon>
        <taxon>Pleosporomycetidae</taxon>
        <taxon>Pleosporales</taxon>
        <taxon>Massarineae</taxon>
        <taxon>Didymosphaeriaceae</taxon>
        <taxon>Paraconiothyrium</taxon>
    </lineage>
</organism>
<name>A0ABR3QP78_9PLEO</name>
<feature type="compositionally biased region" description="Basic and acidic residues" evidence="1">
    <location>
        <begin position="69"/>
        <end position="87"/>
    </location>
</feature>
<evidence type="ECO:0000313" key="3">
    <source>
        <dbReference type="Proteomes" id="UP001521785"/>
    </source>
</evidence>
<protein>
    <submittedName>
        <fullName evidence="2">Uncharacterized protein</fullName>
    </submittedName>
</protein>
<dbReference type="Proteomes" id="UP001521785">
    <property type="component" value="Unassembled WGS sequence"/>
</dbReference>
<feature type="region of interest" description="Disordered" evidence="1">
    <location>
        <begin position="1"/>
        <end position="123"/>
    </location>
</feature>
<accession>A0ABR3QP78</accession>
<keyword evidence="3" id="KW-1185">Reference proteome</keyword>
<proteinExistence type="predicted"/>